<organism evidence="5">
    <name type="scientific">bioreactor metagenome</name>
    <dbReference type="NCBI Taxonomy" id="1076179"/>
    <lineage>
        <taxon>unclassified sequences</taxon>
        <taxon>metagenomes</taxon>
        <taxon>ecological metagenomes</taxon>
    </lineage>
</organism>
<dbReference type="GO" id="GO:0071555">
    <property type="term" value="P:cell wall organization"/>
    <property type="evidence" value="ECO:0007669"/>
    <property type="project" value="TreeGrafter"/>
</dbReference>
<evidence type="ECO:0000259" key="3">
    <source>
        <dbReference type="Pfam" id="PF00905"/>
    </source>
</evidence>
<dbReference type="Pfam" id="PF00905">
    <property type="entry name" value="Transpeptidase"/>
    <property type="match status" value="1"/>
</dbReference>
<comment type="subcellular location">
    <subcellularLocation>
        <location evidence="1">Membrane</location>
    </subcellularLocation>
</comment>
<dbReference type="AlphaFoldDB" id="A0A645I6F8"/>
<keyword evidence="2" id="KW-0472">Membrane</keyword>
<dbReference type="InterPro" id="IPR050515">
    <property type="entry name" value="Beta-lactam/transpept"/>
</dbReference>
<dbReference type="InterPro" id="IPR005311">
    <property type="entry name" value="PBP_dimer"/>
</dbReference>
<protein>
    <submittedName>
        <fullName evidence="5">Peptidoglycan D,D-transpeptidase MrdA</fullName>
        <ecNumber evidence="5">3.4.16.4</ecNumber>
    </submittedName>
</protein>
<dbReference type="InterPro" id="IPR001460">
    <property type="entry name" value="PCN-bd_Tpept"/>
</dbReference>
<evidence type="ECO:0000256" key="1">
    <source>
        <dbReference type="ARBA" id="ARBA00004370"/>
    </source>
</evidence>
<dbReference type="SUPFAM" id="SSF56601">
    <property type="entry name" value="beta-lactamase/transpeptidase-like"/>
    <property type="match status" value="1"/>
</dbReference>
<keyword evidence="5" id="KW-0121">Carboxypeptidase</keyword>
<dbReference type="Pfam" id="PF03717">
    <property type="entry name" value="PBP_dimer"/>
    <property type="match status" value="1"/>
</dbReference>
<dbReference type="GO" id="GO:0005886">
    <property type="term" value="C:plasma membrane"/>
    <property type="evidence" value="ECO:0007669"/>
    <property type="project" value="TreeGrafter"/>
</dbReference>
<reference evidence="5" key="1">
    <citation type="submission" date="2019-08" db="EMBL/GenBank/DDBJ databases">
        <authorList>
            <person name="Kucharzyk K."/>
            <person name="Murdoch R.W."/>
            <person name="Higgins S."/>
            <person name="Loffler F."/>
        </authorList>
    </citation>
    <scope>NUCLEOTIDE SEQUENCE</scope>
</reference>
<dbReference type="InterPro" id="IPR012338">
    <property type="entry name" value="Beta-lactam/transpept-like"/>
</dbReference>
<proteinExistence type="predicted"/>
<dbReference type="Gene3D" id="3.90.1310.10">
    <property type="entry name" value="Penicillin-binding protein 2a (Domain 2)"/>
    <property type="match status" value="1"/>
</dbReference>
<dbReference type="Gene3D" id="3.40.710.10">
    <property type="entry name" value="DD-peptidase/beta-lactamase superfamily"/>
    <property type="match status" value="1"/>
</dbReference>
<dbReference type="PANTHER" id="PTHR30627">
    <property type="entry name" value="PEPTIDOGLYCAN D,D-TRANSPEPTIDASE"/>
    <property type="match status" value="1"/>
</dbReference>
<evidence type="ECO:0000259" key="4">
    <source>
        <dbReference type="Pfam" id="PF03717"/>
    </source>
</evidence>
<feature type="domain" description="Penicillin-binding protein transpeptidase" evidence="3">
    <location>
        <begin position="104"/>
        <end position="173"/>
    </location>
</feature>
<sequence>MSEINDVELDKWKSDGYKSGDIIGKFGLEKVYDKTLRGVDGGGQVEVDVTGRPVQILGKKEPTPGNNLVLTIDYRIQKATELAVDEQLKYLQTKTEFVNAKAAAVVVMNPKTGEILAMVSRPTFNPNLFSGGISSKDWKALNENPHHPMDNKVISGEYPPGSTFKIVTGAAALN</sequence>
<gene>
    <name evidence="5" type="primary">mrdA_36</name>
    <name evidence="5" type="ORF">SDC9_194504</name>
</gene>
<dbReference type="PANTHER" id="PTHR30627:SF2">
    <property type="entry name" value="PEPTIDOGLYCAN D,D-TRANSPEPTIDASE MRDA"/>
    <property type="match status" value="1"/>
</dbReference>
<dbReference type="EC" id="3.4.16.4" evidence="5"/>
<evidence type="ECO:0000313" key="5">
    <source>
        <dbReference type="EMBL" id="MPN46905.1"/>
    </source>
</evidence>
<dbReference type="EMBL" id="VSSQ01107958">
    <property type="protein sequence ID" value="MPN46905.1"/>
    <property type="molecule type" value="Genomic_DNA"/>
</dbReference>
<keyword evidence="5" id="KW-0378">Hydrolase</keyword>
<accession>A0A645I6F8</accession>
<dbReference type="GO" id="GO:0009002">
    <property type="term" value="F:serine-type D-Ala-D-Ala carboxypeptidase activity"/>
    <property type="evidence" value="ECO:0007669"/>
    <property type="project" value="UniProtKB-EC"/>
</dbReference>
<name>A0A645I6F8_9ZZZZ</name>
<keyword evidence="5" id="KW-0645">Protease</keyword>
<comment type="caution">
    <text evidence="5">The sequence shown here is derived from an EMBL/GenBank/DDBJ whole genome shotgun (WGS) entry which is preliminary data.</text>
</comment>
<dbReference type="GO" id="GO:0071972">
    <property type="term" value="F:peptidoglycan L,D-transpeptidase activity"/>
    <property type="evidence" value="ECO:0007669"/>
    <property type="project" value="TreeGrafter"/>
</dbReference>
<feature type="domain" description="Penicillin-binding protein dimerisation" evidence="4">
    <location>
        <begin position="2"/>
        <end position="54"/>
    </location>
</feature>
<dbReference type="GO" id="GO:0008658">
    <property type="term" value="F:penicillin binding"/>
    <property type="evidence" value="ECO:0007669"/>
    <property type="project" value="InterPro"/>
</dbReference>
<evidence type="ECO:0000256" key="2">
    <source>
        <dbReference type="ARBA" id="ARBA00023136"/>
    </source>
</evidence>